<feature type="compositionally biased region" description="Basic and acidic residues" evidence="8">
    <location>
        <begin position="81"/>
        <end position="96"/>
    </location>
</feature>
<name>A0AAW1QDD6_9CHLO</name>
<evidence type="ECO:0000256" key="2">
    <source>
        <dbReference type="ARBA" id="ARBA00010900"/>
    </source>
</evidence>
<dbReference type="InterPro" id="IPR045211">
    <property type="entry name" value="TFP11/STIP/Ntr1"/>
</dbReference>
<dbReference type="Pfam" id="PF01585">
    <property type="entry name" value="G-patch"/>
    <property type="match status" value="1"/>
</dbReference>
<dbReference type="EMBL" id="JALJOS010000047">
    <property type="protein sequence ID" value="KAK9819421.1"/>
    <property type="molecule type" value="Genomic_DNA"/>
</dbReference>
<keyword evidence="4 7" id="KW-0747">Spliceosome</keyword>
<dbReference type="PANTHER" id="PTHR23329">
    <property type="entry name" value="TUFTELIN-INTERACTING PROTEIN 11-RELATED"/>
    <property type="match status" value="1"/>
</dbReference>
<accession>A0AAW1QDD6</accession>
<keyword evidence="5 7" id="KW-0508">mRNA splicing</keyword>
<evidence type="ECO:0000256" key="1">
    <source>
        <dbReference type="ARBA" id="ARBA00004123"/>
    </source>
</evidence>
<keyword evidence="11" id="KW-1185">Reference proteome</keyword>
<comment type="subcellular location">
    <subcellularLocation>
        <location evidence="1 7">Nucleus</location>
    </subcellularLocation>
</comment>
<dbReference type="GO" id="GO:0071008">
    <property type="term" value="C:U2-type post-mRNA release spliceosomal complex"/>
    <property type="evidence" value="ECO:0007669"/>
    <property type="project" value="TreeGrafter"/>
</dbReference>
<feature type="region of interest" description="Disordered" evidence="8">
    <location>
        <begin position="33"/>
        <end position="175"/>
    </location>
</feature>
<evidence type="ECO:0000256" key="5">
    <source>
        <dbReference type="ARBA" id="ARBA00023187"/>
    </source>
</evidence>
<dbReference type="InterPro" id="IPR000467">
    <property type="entry name" value="G_patch_dom"/>
</dbReference>
<reference evidence="10 11" key="1">
    <citation type="journal article" date="2024" name="Nat. Commun.">
        <title>Phylogenomics reveals the evolutionary origins of lichenization in chlorophyte algae.</title>
        <authorList>
            <person name="Puginier C."/>
            <person name="Libourel C."/>
            <person name="Otte J."/>
            <person name="Skaloud P."/>
            <person name="Haon M."/>
            <person name="Grisel S."/>
            <person name="Petersen M."/>
            <person name="Berrin J.G."/>
            <person name="Delaux P.M."/>
            <person name="Dal Grande F."/>
            <person name="Keller J."/>
        </authorList>
    </citation>
    <scope>NUCLEOTIDE SEQUENCE [LARGE SCALE GENOMIC DNA]</scope>
    <source>
        <strain evidence="10 11">SAG 2145</strain>
    </source>
</reference>
<evidence type="ECO:0000256" key="6">
    <source>
        <dbReference type="ARBA" id="ARBA00023242"/>
    </source>
</evidence>
<gene>
    <name evidence="10" type="ORF">WJX74_001861</name>
</gene>
<dbReference type="PANTHER" id="PTHR23329:SF1">
    <property type="entry name" value="TUFTELIN-INTERACTING PROTEIN 11"/>
    <property type="match status" value="1"/>
</dbReference>
<evidence type="ECO:0000256" key="4">
    <source>
        <dbReference type="ARBA" id="ARBA00022728"/>
    </source>
</evidence>
<protein>
    <recommendedName>
        <fullName evidence="9">G-patch domain-containing protein</fullName>
    </recommendedName>
</protein>
<dbReference type="PIRSF" id="PIRSF017706">
    <property type="entry name" value="TFIP11"/>
    <property type="match status" value="1"/>
</dbReference>
<feature type="compositionally biased region" description="Low complexity" evidence="8">
    <location>
        <begin position="97"/>
        <end position="106"/>
    </location>
</feature>
<dbReference type="SMART" id="SM00443">
    <property type="entry name" value="G_patch"/>
    <property type="match status" value="1"/>
</dbReference>
<dbReference type="InterPro" id="IPR022783">
    <property type="entry name" value="GCFC_dom"/>
</dbReference>
<evidence type="ECO:0000313" key="11">
    <source>
        <dbReference type="Proteomes" id="UP001438707"/>
    </source>
</evidence>
<comment type="similarity">
    <text evidence="2 7">Belongs to the TFP11/STIP family.</text>
</comment>
<sequence>MEDTPNERFDMNNDYEGGQWIDGEYFYTNKRQKTVQTREDQLYGVWGDSDSDDERRGKRGPREKGDLTRPVGFVSSGVAKPNEDADRQARHDRKQEQSSQQQEQAGAGLGFDPAGPEAEVEDSGMDTSLFPTAFGQSVLRRAEEKRKLGQQQQKTEKAEKRAGAQPQSDLPVFERHSKGIGSKLMAMMGYKPGEGLGKSGQGISKPVESKVRPKKMGMGFNDYTEQKMQIADDDKPAATEPKKLVAGAKPQLWRKKHAEQRGKRVYRTPDEILQEAAEKPEEAPRQTILDMRGPQARVVTNMEHLNVAEDGEGGDSTPMPELQHNLKLLVDLAEADIQRTDGKLRHEKDTAVVLGRERERWAAEVASAAARTKRLGLVQQEVALCSETASSGASLELVQERLLRLQRDFREEYIMYNLAAVGLAQALPRMAALFSDWAPLVDPSKGFQQVQAWRPLLESQAARDSIFQEVAATSDPYTQLVGAVVLPRLSMAITNDWEPRNPEPMLQFMDAWEPHLPLPALQHILHTLILPKLAAAIEVWEPRSETVALHAWVHPWLPMLGDRLTDQYPGIRHKLSVALQQWHPSDSTVHNLLSPWHVVFDAKDWESLMSRSIVPKLSWALQTVLATNPMQPDLAALQWVLAWQDVMPNHLMVALFEGSFFPAWHGVLRHWLSGSPNFDEVTSWYIGWKNQLPQDLLDHDRIRAQTNAALNAMNSAASSDHWKGQQPQPYHYPQPQVPLQNGAFGAAPSQPTGAPPYAAPAWNGVGVGMNPPLPTTTEEPTLRELIEKYAEDKDVEFLPKVGRVHESLQVYGFGPVSIVLDNASGMIQAQLKDRWAPVALDDLVAEVRRRQAAARK</sequence>
<feature type="compositionally biased region" description="Basic and acidic residues" evidence="8">
    <location>
        <begin position="53"/>
        <end position="67"/>
    </location>
</feature>
<dbReference type="Pfam" id="PF12457">
    <property type="entry name" value="TIP_N"/>
    <property type="match status" value="1"/>
</dbReference>
<comment type="caution">
    <text evidence="10">The sequence shown here is derived from an EMBL/GenBank/DDBJ whole genome shotgun (WGS) entry which is preliminary data.</text>
</comment>
<dbReference type="PROSITE" id="PS50174">
    <property type="entry name" value="G_PATCH"/>
    <property type="match status" value="1"/>
</dbReference>
<evidence type="ECO:0000313" key="10">
    <source>
        <dbReference type="EMBL" id="KAK9819421.1"/>
    </source>
</evidence>
<dbReference type="InterPro" id="IPR024933">
    <property type="entry name" value="TFP11"/>
</dbReference>
<keyword evidence="3 7" id="KW-0507">mRNA processing</keyword>
<dbReference type="InterPro" id="IPR022159">
    <property type="entry name" value="STIP/TFIP11_N"/>
</dbReference>
<dbReference type="AlphaFoldDB" id="A0AAW1QDD6"/>
<evidence type="ECO:0000256" key="3">
    <source>
        <dbReference type="ARBA" id="ARBA00022664"/>
    </source>
</evidence>
<evidence type="ECO:0000256" key="7">
    <source>
        <dbReference type="PIRNR" id="PIRNR017706"/>
    </source>
</evidence>
<dbReference type="GO" id="GO:0003676">
    <property type="term" value="F:nucleic acid binding"/>
    <property type="evidence" value="ECO:0007669"/>
    <property type="project" value="InterPro"/>
</dbReference>
<proteinExistence type="inferred from homology"/>
<dbReference type="GO" id="GO:0000390">
    <property type="term" value="P:spliceosomal complex disassembly"/>
    <property type="evidence" value="ECO:0007669"/>
    <property type="project" value="InterPro"/>
</dbReference>
<feature type="domain" description="G-patch" evidence="9">
    <location>
        <begin position="177"/>
        <end position="223"/>
    </location>
</feature>
<evidence type="ECO:0000259" key="9">
    <source>
        <dbReference type="PROSITE" id="PS50174"/>
    </source>
</evidence>
<organism evidence="10 11">
    <name type="scientific">Apatococcus lobatus</name>
    <dbReference type="NCBI Taxonomy" id="904363"/>
    <lineage>
        <taxon>Eukaryota</taxon>
        <taxon>Viridiplantae</taxon>
        <taxon>Chlorophyta</taxon>
        <taxon>core chlorophytes</taxon>
        <taxon>Trebouxiophyceae</taxon>
        <taxon>Chlorellales</taxon>
        <taxon>Chlorellaceae</taxon>
        <taxon>Apatococcus</taxon>
    </lineage>
</organism>
<dbReference type="Pfam" id="PF07842">
    <property type="entry name" value="GCFC"/>
    <property type="match status" value="1"/>
</dbReference>
<dbReference type="Proteomes" id="UP001438707">
    <property type="component" value="Unassembled WGS sequence"/>
</dbReference>
<evidence type="ECO:0000256" key="8">
    <source>
        <dbReference type="SAM" id="MobiDB-lite"/>
    </source>
</evidence>
<keyword evidence="6 7" id="KW-0539">Nucleus</keyword>